<name>A0A4U1IX14_9BACT</name>
<dbReference type="GO" id="GO:0030288">
    <property type="term" value="C:outer membrane-bounded periplasmic space"/>
    <property type="evidence" value="ECO:0007669"/>
    <property type="project" value="UniProtKB-ARBA"/>
</dbReference>
<dbReference type="Gene3D" id="3.90.76.10">
    <property type="entry name" value="Dipeptide-binding Protein, Domain 1"/>
    <property type="match status" value="1"/>
</dbReference>
<dbReference type="CDD" id="cd08509">
    <property type="entry name" value="PBP2_TmCBP_oligosaccharides_like"/>
    <property type="match status" value="1"/>
</dbReference>
<dbReference type="SUPFAM" id="SSF53850">
    <property type="entry name" value="Periplasmic binding protein-like II"/>
    <property type="match status" value="1"/>
</dbReference>
<dbReference type="GO" id="GO:0015833">
    <property type="term" value="P:peptide transport"/>
    <property type="evidence" value="ECO:0007669"/>
    <property type="project" value="TreeGrafter"/>
</dbReference>
<dbReference type="Proteomes" id="UP000309215">
    <property type="component" value="Unassembled WGS sequence"/>
</dbReference>
<dbReference type="GO" id="GO:1904680">
    <property type="term" value="F:peptide transmembrane transporter activity"/>
    <property type="evidence" value="ECO:0007669"/>
    <property type="project" value="TreeGrafter"/>
</dbReference>
<dbReference type="PIRSF" id="PIRSF002741">
    <property type="entry name" value="MppA"/>
    <property type="match status" value="1"/>
</dbReference>
<dbReference type="InterPro" id="IPR000914">
    <property type="entry name" value="SBP_5_dom"/>
</dbReference>
<reference evidence="2 3" key="1">
    <citation type="submission" date="2019-04" db="EMBL/GenBank/DDBJ databases">
        <authorList>
            <person name="Li Y."/>
            <person name="Wang J."/>
        </authorList>
    </citation>
    <scope>NUCLEOTIDE SEQUENCE [LARGE SCALE GENOMIC DNA]</scope>
    <source>
        <strain evidence="2 3">DSM 14668</strain>
    </source>
</reference>
<dbReference type="Gene3D" id="3.40.190.10">
    <property type="entry name" value="Periplasmic binding protein-like II"/>
    <property type="match status" value="1"/>
</dbReference>
<accession>A0A4U1IX14</accession>
<organism evidence="2 3">
    <name type="scientific">Polyangium fumosum</name>
    <dbReference type="NCBI Taxonomy" id="889272"/>
    <lineage>
        <taxon>Bacteria</taxon>
        <taxon>Pseudomonadati</taxon>
        <taxon>Myxococcota</taxon>
        <taxon>Polyangia</taxon>
        <taxon>Polyangiales</taxon>
        <taxon>Polyangiaceae</taxon>
        <taxon>Polyangium</taxon>
    </lineage>
</organism>
<evidence type="ECO:0000259" key="1">
    <source>
        <dbReference type="Pfam" id="PF00496"/>
    </source>
</evidence>
<dbReference type="Pfam" id="PF00496">
    <property type="entry name" value="SBP_bac_5"/>
    <property type="match status" value="1"/>
</dbReference>
<dbReference type="EMBL" id="SSMQ01000060">
    <property type="protein sequence ID" value="TKC99143.1"/>
    <property type="molecule type" value="Genomic_DNA"/>
</dbReference>
<dbReference type="PANTHER" id="PTHR30290:SF82">
    <property type="entry name" value="ABC-TYPE DIPEPTIDE_OLIGOPEPTIDE TRANSPORT SYSTEM, PERIPLASMIC COMPONENT"/>
    <property type="match status" value="1"/>
</dbReference>
<feature type="domain" description="Solute-binding protein family 5" evidence="1">
    <location>
        <begin position="90"/>
        <end position="458"/>
    </location>
</feature>
<dbReference type="AlphaFoldDB" id="A0A4U1IX14"/>
<gene>
    <name evidence="2" type="ORF">E8A74_39085</name>
</gene>
<dbReference type="PANTHER" id="PTHR30290">
    <property type="entry name" value="PERIPLASMIC BINDING COMPONENT OF ABC TRANSPORTER"/>
    <property type="match status" value="1"/>
</dbReference>
<protein>
    <submittedName>
        <fullName evidence="2">ABC transporter substrate-binding protein</fullName>
    </submittedName>
</protein>
<dbReference type="Gene3D" id="3.10.105.10">
    <property type="entry name" value="Dipeptide-binding Protein, Domain 3"/>
    <property type="match status" value="1"/>
</dbReference>
<proteinExistence type="predicted"/>
<keyword evidence="3" id="KW-1185">Reference proteome</keyword>
<sequence>MVLKDSSMTRLRWPRRRFLAAALLGPLVSACSGRRGAARRDPGGVLTVSTEQQASWVRNFNPLLAPGNIRWPTRAGIYEPLFIYDTMGGKVVPWLSSGFSWGPDKRTLHCTLRPGVTWSDGQPFTADDVVFTFEILQRHKALDLFGVWSFLDDVRATGPDALVFSLNKQYVPGLVYLGHQPIVPRHVWRDVPDPVTFTNERPVATGPFTEITVFQNQVYELGRNPRYWQPGKPALRGLRFPAYPGNDQATLALLHGEVDWAGNFVPDVERIFVARDPAHHHYWFPLVGGTVMLYPNAARAPLSDERVRKAISMSIDRALLVKVAMYGYTRAADATGLHDGYARFRSPEAAAAGDWISHDMERAGKLLDEAGYPRRADGLRASADGAPLTLDVHVVTGWSDWIRAAQIIAQGLRALGVTSAARAYDFSAFFEKLQKGAFDLSLGWSSDEPTPYHFYRDLMGTATLRPLGEPAARNWHRFGSEEADALLAAFEGAADEHEEMRLSHALERLFATRAPVIPLFPNPSWAAFNTRHFEGFPSAQDPYAKPSPYSAPECLLVLTRITPRGA</sequence>
<dbReference type="InterPro" id="IPR039424">
    <property type="entry name" value="SBP_5"/>
</dbReference>
<dbReference type="GO" id="GO:0043190">
    <property type="term" value="C:ATP-binding cassette (ABC) transporter complex"/>
    <property type="evidence" value="ECO:0007669"/>
    <property type="project" value="InterPro"/>
</dbReference>
<evidence type="ECO:0000313" key="3">
    <source>
        <dbReference type="Proteomes" id="UP000309215"/>
    </source>
</evidence>
<evidence type="ECO:0000313" key="2">
    <source>
        <dbReference type="EMBL" id="TKC99143.1"/>
    </source>
</evidence>
<dbReference type="PROSITE" id="PS51257">
    <property type="entry name" value="PROKAR_LIPOPROTEIN"/>
    <property type="match status" value="1"/>
</dbReference>
<dbReference type="InterPro" id="IPR030678">
    <property type="entry name" value="Peptide/Ni-bd"/>
</dbReference>
<dbReference type="OrthoDB" id="9772924at2"/>
<comment type="caution">
    <text evidence="2">The sequence shown here is derived from an EMBL/GenBank/DDBJ whole genome shotgun (WGS) entry which is preliminary data.</text>
</comment>